<name>A0AAE0MVK5_9PEZI</name>
<dbReference type="PROSITE" id="PS50297">
    <property type="entry name" value="ANK_REP_REGION"/>
    <property type="match status" value="1"/>
</dbReference>
<protein>
    <recommendedName>
        <fullName evidence="4">Ankyrin</fullName>
    </recommendedName>
</protein>
<evidence type="ECO:0000256" key="1">
    <source>
        <dbReference type="PROSITE-ProRule" id="PRU00023"/>
    </source>
</evidence>
<dbReference type="RefSeq" id="XP_062685174.1">
    <property type="nucleotide sequence ID" value="XM_062829472.1"/>
</dbReference>
<gene>
    <name evidence="2" type="ORF">B0H65DRAFT_546880</name>
</gene>
<evidence type="ECO:0000313" key="2">
    <source>
        <dbReference type="EMBL" id="KAK3351879.1"/>
    </source>
</evidence>
<dbReference type="GeneID" id="87866626"/>
<sequence>MGFNAASREGHKEVVEMLLDKGADVNAQGGDYGTALRAASEKGHKEVSLID</sequence>
<dbReference type="PROSITE" id="PS50088">
    <property type="entry name" value="ANK_REPEAT"/>
    <property type="match status" value="1"/>
</dbReference>
<keyword evidence="3" id="KW-1185">Reference proteome</keyword>
<evidence type="ECO:0008006" key="4">
    <source>
        <dbReference type="Google" id="ProtNLM"/>
    </source>
</evidence>
<dbReference type="SUPFAM" id="SSF48403">
    <property type="entry name" value="Ankyrin repeat"/>
    <property type="match status" value="1"/>
</dbReference>
<dbReference type="InterPro" id="IPR036770">
    <property type="entry name" value="Ankyrin_rpt-contain_sf"/>
</dbReference>
<proteinExistence type="predicted"/>
<keyword evidence="1" id="KW-0040">ANK repeat</keyword>
<dbReference type="EMBL" id="JAUEPP010000002">
    <property type="protein sequence ID" value="KAK3351879.1"/>
    <property type="molecule type" value="Genomic_DNA"/>
</dbReference>
<feature type="repeat" description="ANK" evidence="1">
    <location>
        <begin position="1"/>
        <end position="30"/>
    </location>
</feature>
<dbReference type="Proteomes" id="UP001278500">
    <property type="component" value="Unassembled WGS sequence"/>
</dbReference>
<accession>A0AAE0MVK5</accession>
<dbReference type="Pfam" id="PF13637">
    <property type="entry name" value="Ank_4"/>
    <property type="match status" value="1"/>
</dbReference>
<organism evidence="2 3">
    <name type="scientific">Neurospora tetraspora</name>
    <dbReference type="NCBI Taxonomy" id="94610"/>
    <lineage>
        <taxon>Eukaryota</taxon>
        <taxon>Fungi</taxon>
        <taxon>Dikarya</taxon>
        <taxon>Ascomycota</taxon>
        <taxon>Pezizomycotina</taxon>
        <taxon>Sordariomycetes</taxon>
        <taxon>Sordariomycetidae</taxon>
        <taxon>Sordariales</taxon>
        <taxon>Sordariaceae</taxon>
        <taxon>Neurospora</taxon>
    </lineage>
</organism>
<evidence type="ECO:0000313" key="3">
    <source>
        <dbReference type="Proteomes" id="UP001278500"/>
    </source>
</evidence>
<dbReference type="InterPro" id="IPR002110">
    <property type="entry name" value="Ankyrin_rpt"/>
</dbReference>
<dbReference type="Gene3D" id="1.25.40.20">
    <property type="entry name" value="Ankyrin repeat-containing domain"/>
    <property type="match status" value="1"/>
</dbReference>
<comment type="caution">
    <text evidence="2">The sequence shown here is derived from an EMBL/GenBank/DDBJ whole genome shotgun (WGS) entry which is preliminary data.</text>
</comment>
<dbReference type="AlphaFoldDB" id="A0AAE0MVK5"/>
<reference evidence="2" key="1">
    <citation type="journal article" date="2023" name="Mol. Phylogenet. Evol.">
        <title>Genome-scale phylogeny and comparative genomics of the fungal order Sordariales.</title>
        <authorList>
            <person name="Hensen N."/>
            <person name="Bonometti L."/>
            <person name="Westerberg I."/>
            <person name="Brannstrom I.O."/>
            <person name="Guillou S."/>
            <person name="Cros-Aarteil S."/>
            <person name="Calhoun S."/>
            <person name="Haridas S."/>
            <person name="Kuo A."/>
            <person name="Mondo S."/>
            <person name="Pangilinan J."/>
            <person name="Riley R."/>
            <person name="LaButti K."/>
            <person name="Andreopoulos B."/>
            <person name="Lipzen A."/>
            <person name="Chen C."/>
            <person name="Yan M."/>
            <person name="Daum C."/>
            <person name="Ng V."/>
            <person name="Clum A."/>
            <person name="Steindorff A."/>
            <person name="Ohm R.A."/>
            <person name="Martin F."/>
            <person name="Silar P."/>
            <person name="Natvig D.O."/>
            <person name="Lalanne C."/>
            <person name="Gautier V."/>
            <person name="Ament-Velasquez S.L."/>
            <person name="Kruys A."/>
            <person name="Hutchinson M.I."/>
            <person name="Powell A.J."/>
            <person name="Barry K."/>
            <person name="Miller A.N."/>
            <person name="Grigoriev I.V."/>
            <person name="Debuchy R."/>
            <person name="Gladieux P."/>
            <person name="Hiltunen Thoren M."/>
            <person name="Johannesson H."/>
        </authorList>
    </citation>
    <scope>NUCLEOTIDE SEQUENCE</scope>
    <source>
        <strain evidence="2">CBS 560.94</strain>
    </source>
</reference>
<reference evidence="2" key="2">
    <citation type="submission" date="2023-06" db="EMBL/GenBank/DDBJ databases">
        <authorList>
            <consortium name="Lawrence Berkeley National Laboratory"/>
            <person name="Haridas S."/>
            <person name="Hensen N."/>
            <person name="Bonometti L."/>
            <person name="Westerberg I."/>
            <person name="Brannstrom I.O."/>
            <person name="Guillou S."/>
            <person name="Cros-Aarteil S."/>
            <person name="Calhoun S."/>
            <person name="Kuo A."/>
            <person name="Mondo S."/>
            <person name="Pangilinan J."/>
            <person name="Riley R."/>
            <person name="Labutti K."/>
            <person name="Andreopoulos B."/>
            <person name="Lipzen A."/>
            <person name="Chen C."/>
            <person name="Yanf M."/>
            <person name="Daum C."/>
            <person name="Ng V."/>
            <person name="Clum A."/>
            <person name="Steindorff A."/>
            <person name="Ohm R."/>
            <person name="Martin F."/>
            <person name="Silar P."/>
            <person name="Natvig D."/>
            <person name="Lalanne C."/>
            <person name="Gautier V."/>
            <person name="Ament-Velasquez S.L."/>
            <person name="Kruys A."/>
            <person name="Hutchinson M.I."/>
            <person name="Powell A.J."/>
            <person name="Barry K."/>
            <person name="Miller A.N."/>
            <person name="Grigoriev I.V."/>
            <person name="Debuchy R."/>
            <person name="Gladieux P."/>
            <person name="Thoren M.H."/>
            <person name="Johannesson H."/>
        </authorList>
    </citation>
    <scope>NUCLEOTIDE SEQUENCE</scope>
    <source>
        <strain evidence="2">CBS 560.94</strain>
    </source>
</reference>